<dbReference type="EMBL" id="RCML01000884">
    <property type="protein sequence ID" value="KAG2968136.1"/>
    <property type="molecule type" value="Genomic_DNA"/>
</dbReference>
<evidence type="ECO:0000313" key="3">
    <source>
        <dbReference type="EMBL" id="KAG2917816.1"/>
    </source>
</evidence>
<reference evidence="4" key="1">
    <citation type="submission" date="2018-10" db="EMBL/GenBank/DDBJ databases">
        <title>Effector identification in a new, highly contiguous assembly of the strawberry crown rot pathogen Phytophthora cactorum.</title>
        <authorList>
            <person name="Armitage A.D."/>
            <person name="Nellist C.F."/>
            <person name="Bates H."/>
            <person name="Vickerstaff R.J."/>
            <person name="Harrison R.J."/>
        </authorList>
    </citation>
    <scope>NUCLEOTIDE SEQUENCE</scope>
    <source>
        <strain evidence="1">15-7</strain>
        <strain evidence="2">4032</strain>
        <strain evidence="3">4040</strain>
        <strain evidence="4">P415</strain>
        <strain evidence="5">P421</strain>
    </source>
</reference>
<dbReference type="EMBL" id="RCMI01000873">
    <property type="protein sequence ID" value="KAG2895497.1"/>
    <property type="molecule type" value="Genomic_DNA"/>
</dbReference>
<accession>A0A8T1F4K5</accession>
<evidence type="ECO:0000313" key="1">
    <source>
        <dbReference type="EMBL" id="KAG2850828.1"/>
    </source>
</evidence>
<evidence type="ECO:0000313" key="4">
    <source>
        <dbReference type="EMBL" id="KAG2968136.1"/>
    </source>
</evidence>
<dbReference type="Proteomes" id="UP000697107">
    <property type="component" value="Unassembled WGS sequence"/>
</dbReference>
<dbReference type="Proteomes" id="UP000774804">
    <property type="component" value="Unassembled WGS sequence"/>
</dbReference>
<evidence type="ECO:0000313" key="2">
    <source>
        <dbReference type="EMBL" id="KAG2895497.1"/>
    </source>
</evidence>
<evidence type="ECO:0000313" key="6">
    <source>
        <dbReference type="Proteomes" id="UP000697107"/>
    </source>
</evidence>
<sequence length="69" mass="8077">MKEYMTKRKEEFLVRGDYDTYVAHRFAIMAGAVTTCKSAITRRLVWSMERHCLKAQYAAQRGENMELGK</sequence>
<dbReference type="Proteomes" id="UP000735874">
    <property type="component" value="Unassembled WGS sequence"/>
</dbReference>
<organism evidence="4 6">
    <name type="scientific">Phytophthora cactorum</name>
    <dbReference type="NCBI Taxonomy" id="29920"/>
    <lineage>
        <taxon>Eukaryota</taxon>
        <taxon>Sar</taxon>
        <taxon>Stramenopiles</taxon>
        <taxon>Oomycota</taxon>
        <taxon>Peronosporomycetes</taxon>
        <taxon>Peronosporales</taxon>
        <taxon>Peronosporaceae</taxon>
        <taxon>Phytophthora</taxon>
    </lineage>
</organism>
<dbReference type="EMBL" id="RCMG01000652">
    <property type="protein sequence ID" value="KAG2850828.1"/>
    <property type="molecule type" value="Genomic_DNA"/>
</dbReference>
<evidence type="ECO:0000313" key="5">
    <source>
        <dbReference type="EMBL" id="KAG3212007.1"/>
    </source>
</evidence>
<proteinExistence type="predicted"/>
<dbReference type="AlphaFoldDB" id="A0A8T1F4K5"/>
<name>A0A8T1F4K5_9STRA</name>
<dbReference type="EMBL" id="RCMV01000886">
    <property type="protein sequence ID" value="KAG3212007.1"/>
    <property type="molecule type" value="Genomic_DNA"/>
</dbReference>
<dbReference type="Proteomes" id="UP000760860">
    <property type="component" value="Unassembled WGS sequence"/>
</dbReference>
<protein>
    <submittedName>
        <fullName evidence="4">Uncharacterized protein</fullName>
    </submittedName>
</protein>
<dbReference type="Proteomes" id="UP000736787">
    <property type="component" value="Unassembled WGS sequence"/>
</dbReference>
<dbReference type="EMBL" id="RCMK01000645">
    <property type="protein sequence ID" value="KAG2917816.1"/>
    <property type="molecule type" value="Genomic_DNA"/>
</dbReference>
<comment type="caution">
    <text evidence="4">The sequence shown here is derived from an EMBL/GenBank/DDBJ whole genome shotgun (WGS) entry which is preliminary data.</text>
</comment>
<gene>
    <name evidence="1" type="ORF">PC113_g16443</name>
    <name evidence="2" type="ORF">PC115_g17809</name>
    <name evidence="3" type="ORF">PC117_g17284</name>
    <name evidence="4" type="ORF">PC118_g18205</name>
    <name evidence="5" type="ORF">PC129_g17026</name>
</gene>